<name>A0A5E4FAM5_PRUDU</name>
<dbReference type="PANTHER" id="PTHR24559:SF444">
    <property type="entry name" value="REVERSE TRANSCRIPTASE DOMAIN-CONTAINING PROTEIN"/>
    <property type="match status" value="1"/>
</dbReference>
<dbReference type="Gene3D" id="3.10.10.10">
    <property type="entry name" value="HIV Type 1 Reverse Transcriptase, subunit A, domain 1"/>
    <property type="match status" value="1"/>
</dbReference>
<dbReference type="Gramene" id="VVA24099">
    <property type="protein sequence ID" value="VVA24099"/>
    <property type="gene ID" value="Prudul26B027793"/>
</dbReference>
<proteinExistence type="predicted"/>
<dbReference type="InterPro" id="IPR000477">
    <property type="entry name" value="RT_dom"/>
</dbReference>
<dbReference type="Pfam" id="PF00078">
    <property type="entry name" value="RVT_1"/>
    <property type="match status" value="1"/>
</dbReference>
<dbReference type="EMBL" id="CABIKO010000078">
    <property type="protein sequence ID" value="VVA24099.1"/>
    <property type="molecule type" value="Genomic_DNA"/>
</dbReference>
<dbReference type="InterPro" id="IPR043502">
    <property type="entry name" value="DNA/RNA_pol_sf"/>
</dbReference>
<accession>A0A5E4FAM5</accession>
<dbReference type="PANTHER" id="PTHR24559">
    <property type="entry name" value="TRANSPOSON TY3-I GAG-POL POLYPROTEIN"/>
    <property type="match status" value="1"/>
</dbReference>
<dbReference type="Proteomes" id="UP000327085">
    <property type="component" value="Chromosome 1"/>
</dbReference>
<organism evidence="2 3">
    <name type="scientific">Prunus dulcis</name>
    <name type="common">Almond</name>
    <name type="synonym">Amygdalus dulcis</name>
    <dbReference type="NCBI Taxonomy" id="3755"/>
    <lineage>
        <taxon>Eukaryota</taxon>
        <taxon>Viridiplantae</taxon>
        <taxon>Streptophyta</taxon>
        <taxon>Embryophyta</taxon>
        <taxon>Tracheophyta</taxon>
        <taxon>Spermatophyta</taxon>
        <taxon>Magnoliopsida</taxon>
        <taxon>eudicotyledons</taxon>
        <taxon>Gunneridae</taxon>
        <taxon>Pentapetalae</taxon>
        <taxon>rosids</taxon>
        <taxon>fabids</taxon>
        <taxon>Rosales</taxon>
        <taxon>Rosaceae</taxon>
        <taxon>Amygdaloideae</taxon>
        <taxon>Amygdaleae</taxon>
        <taxon>Prunus</taxon>
    </lineage>
</organism>
<sequence length="291" mass="33083">MDTLEREISSHFEKEHPCDPLEACLVHNNNKEKANQEIIEMAQYLDAAKPKIKDKRPEFEPLGEASPKLQPSTVVAPSLVLKPLPSHLRYAFLGENNTLHVIIATNLNTAEEEKLLKILLQHKAAIGWTIADIMGISPSKCMHCILLEDNFRPSIDHQRRLNPNMKDVVRAEVLKLLDVGIIYPISDSSWMSPVQIVPKKGGITVVKNENNEMMPTRTTTGWRVCIDYKKLNSATRKDHFLLPFIDQMLERLAGHTHYCFLDGYSGYNQIPIAPEDQEKTTFTCQFGTFSY</sequence>
<evidence type="ECO:0000313" key="2">
    <source>
        <dbReference type="EMBL" id="VVA24099.1"/>
    </source>
</evidence>
<dbReference type="SUPFAM" id="SSF56672">
    <property type="entry name" value="DNA/RNA polymerases"/>
    <property type="match status" value="1"/>
</dbReference>
<dbReference type="AlphaFoldDB" id="A0A5E4FAM5"/>
<evidence type="ECO:0000259" key="1">
    <source>
        <dbReference type="Pfam" id="PF00078"/>
    </source>
</evidence>
<reference evidence="3" key="1">
    <citation type="journal article" date="2020" name="Plant J.">
        <title>Transposons played a major role in the diversification between the closely related almond and peach genomes: results from the almond genome sequence.</title>
        <authorList>
            <person name="Alioto T."/>
            <person name="Alexiou K.G."/>
            <person name="Bardil A."/>
            <person name="Barteri F."/>
            <person name="Castanera R."/>
            <person name="Cruz F."/>
            <person name="Dhingra A."/>
            <person name="Duval H."/>
            <person name="Fernandez I Marti A."/>
            <person name="Frias L."/>
            <person name="Galan B."/>
            <person name="Garcia J.L."/>
            <person name="Howad W."/>
            <person name="Gomez-Garrido J."/>
            <person name="Gut M."/>
            <person name="Julca I."/>
            <person name="Morata J."/>
            <person name="Puigdomenech P."/>
            <person name="Ribeca P."/>
            <person name="Rubio Cabetas M.J."/>
            <person name="Vlasova A."/>
            <person name="Wirthensohn M."/>
            <person name="Garcia-Mas J."/>
            <person name="Gabaldon T."/>
            <person name="Casacuberta J.M."/>
            <person name="Arus P."/>
        </authorList>
    </citation>
    <scope>NUCLEOTIDE SEQUENCE [LARGE SCALE GENOMIC DNA]</scope>
    <source>
        <strain evidence="3">cv. Texas</strain>
    </source>
</reference>
<dbReference type="InterPro" id="IPR053134">
    <property type="entry name" value="RNA-dir_DNA_polymerase"/>
</dbReference>
<protein>
    <submittedName>
        <fullName evidence="2">PREDICTED: LOW QUALITY PROTEIN</fullName>
    </submittedName>
</protein>
<feature type="domain" description="Reverse transcriptase" evidence="1">
    <location>
        <begin position="214"/>
        <end position="285"/>
    </location>
</feature>
<gene>
    <name evidence="2" type="ORF">ALMOND_2B027793</name>
</gene>
<dbReference type="CDD" id="cd01647">
    <property type="entry name" value="RT_LTR"/>
    <property type="match status" value="1"/>
</dbReference>
<dbReference type="InParanoid" id="A0A5E4FAM5"/>
<evidence type="ECO:0000313" key="3">
    <source>
        <dbReference type="Proteomes" id="UP000327085"/>
    </source>
</evidence>